<proteinExistence type="predicted"/>
<dbReference type="Proteomes" id="UP001145742">
    <property type="component" value="Unassembled WGS sequence"/>
</dbReference>
<name>A0ABQ9DRT7_9PASS</name>
<keyword evidence="3" id="KW-1185">Reference proteome</keyword>
<comment type="caution">
    <text evidence="2">The sequence shown here is derived from an EMBL/GenBank/DDBJ whole genome shotgun (WGS) entry which is preliminary data.</text>
</comment>
<reference evidence="2" key="1">
    <citation type="submission" date="2019-10" db="EMBL/GenBank/DDBJ databases">
        <authorList>
            <person name="Soares A.E.R."/>
            <person name="Aleixo A."/>
            <person name="Schneider P."/>
            <person name="Miyaki C.Y."/>
            <person name="Schneider M.P."/>
            <person name="Mello C."/>
            <person name="Vasconcelos A.T.R."/>
        </authorList>
    </citation>
    <scope>NUCLEOTIDE SEQUENCE</scope>
    <source>
        <tissue evidence="2">Muscle</tissue>
    </source>
</reference>
<evidence type="ECO:0000313" key="2">
    <source>
        <dbReference type="EMBL" id="KAJ7424555.1"/>
    </source>
</evidence>
<evidence type="ECO:0000313" key="3">
    <source>
        <dbReference type="Proteomes" id="UP001145742"/>
    </source>
</evidence>
<feature type="region of interest" description="Disordered" evidence="1">
    <location>
        <begin position="1"/>
        <end position="25"/>
    </location>
</feature>
<accession>A0ABQ9DRT7</accession>
<sequence>MGVPRDRGSSARGGPSSDRPPRETPSLFLGLVRLDSCLDTDEEHVNFARRDELNRIHSENREKPDGPLNFDLDICHQDPEYMFPAPLPHAQVKLITSWEAGWNVTNAIQASILVPLLFNIFIYDLDAGLEGILCNFAD</sequence>
<dbReference type="EMBL" id="WHWB01032656">
    <property type="protein sequence ID" value="KAJ7424555.1"/>
    <property type="molecule type" value="Genomic_DNA"/>
</dbReference>
<evidence type="ECO:0000256" key="1">
    <source>
        <dbReference type="SAM" id="MobiDB-lite"/>
    </source>
</evidence>
<organism evidence="2 3">
    <name type="scientific">Willisornis vidua</name>
    <name type="common">Xingu scale-backed antbird</name>
    <dbReference type="NCBI Taxonomy" id="1566151"/>
    <lineage>
        <taxon>Eukaryota</taxon>
        <taxon>Metazoa</taxon>
        <taxon>Chordata</taxon>
        <taxon>Craniata</taxon>
        <taxon>Vertebrata</taxon>
        <taxon>Euteleostomi</taxon>
        <taxon>Archelosauria</taxon>
        <taxon>Archosauria</taxon>
        <taxon>Dinosauria</taxon>
        <taxon>Saurischia</taxon>
        <taxon>Theropoda</taxon>
        <taxon>Coelurosauria</taxon>
        <taxon>Aves</taxon>
        <taxon>Neognathae</taxon>
        <taxon>Neoaves</taxon>
        <taxon>Telluraves</taxon>
        <taxon>Australaves</taxon>
        <taxon>Passeriformes</taxon>
        <taxon>Thamnophilidae</taxon>
        <taxon>Willisornis</taxon>
    </lineage>
</organism>
<gene>
    <name evidence="2" type="ORF">WISP_28307</name>
</gene>
<protein>
    <submittedName>
        <fullName evidence="2">Uncharacterized protein</fullName>
    </submittedName>
</protein>